<organism evidence="1 2">
    <name type="scientific">Eiseniibacteriota bacterium</name>
    <dbReference type="NCBI Taxonomy" id="2212470"/>
    <lineage>
        <taxon>Bacteria</taxon>
        <taxon>Candidatus Eiseniibacteriota</taxon>
    </lineage>
</organism>
<comment type="caution">
    <text evidence="1">The sequence shown here is derived from an EMBL/GenBank/DDBJ whole genome shotgun (WGS) entry which is preliminary data.</text>
</comment>
<accession>A0A948W529</accession>
<dbReference type="Proteomes" id="UP000777784">
    <property type="component" value="Unassembled WGS sequence"/>
</dbReference>
<name>A0A948W529_UNCEI</name>
<evidence type="ECO:0000313" key="2">
    <source>
        <dbReference type="Proteomes" id="UP000777784"/>
    </source>
</evidence>
<dbReference type="EMBL" id="JAHJDP010000022">
    <property type="protein sequence ID" value="MBU2689964.1"/>
    <property type="molecule type" value="Genomic_DNA"/>
</dbReference>
<protein>
    <submittedName>
        <fullName evidence="1">Uncharacterized protein</fullName>
    </submittedName>
</protein>
<reference evidence="1" key="1">
    <citation type="submission" date="2021-05" db="EMBL/GenBank/DDBJ databases">
        <title>Energy efficiency and biological interactions define the core microbiome of deep oligotrophic groundwater.</title>
        <authorList>
            <person name="Mehrshad M."/>
            <person name="Lopez-Fernandez M."/>
            <person name="Bell E."/>
            <person name="Bernier-Latmani R."/>
            <person name="Bertilsson S."/>
            <person name="Dopson M."/>
        </authorList>
    </citation>
    <scope>NUCLEOTIDE SEQUENCE</scope>
    <source>
        <strain evidence="1">Modern_marine.mb.64</strain>
    </source>
</reference>
<sequence length="73" mass="8207">MLKDTNRLGEAEPLSRRQLIIFIRFAASTGHEHPNFRVALSNYIEVLKQMGTSESEIGRRISTLLKEHDLGGG</sequence>
<dbReference type="AlphaFoldDB" id="A0A948W529"/>
<proteinExistence type="predicted"/>
<gene>
    <name evidence="1" type="ORF">KJ970_03490</name>
</gene>
<evidence type="ECO:0000313" key="1">
    <source>
        <dbReference type="EMBL" id="MBU2689964.1"/>
    </source>
</evidence>